<protein>
    <recommendedName>
        <fullName evidence="1">BTB domain-containing protein</fullName>
    </recommendedName>
</protein>
<proteinExistence type="predicted"/>
<accession>A0A9N8DJ34</accession>
<dbReference type="Gene3D" id="3.30.710.10">
    <property type="entry name" value="Potassium Channel Kv1.1, Chain A"/>
    <property type="match status" value="1"/>
</dbReference>
<sequence length="268" mass="30583">MSTPLDNSKPLSGTDLVLETMVNRVCSSDEKTVEIVVGGKSFFETKGKLCSWSGFFDAAIQHGWKEARSMQFMLPDDDPAEWEFMMSLLAEPALCHGLRGDNIHIALAWFDYFDISRGLEQCDKFLSTNGEFHVLSRHLTQKRFRRSLTCLEFGLRYNLLECKERGFGFLRGFICGTSFGFEMSLADIRELVLLLKNYKDCCVAVWPFIEKHLLKDVSRSPRTLLGNDLLPALMLTRLQLNDARQKCGSDYGKESDSEEEQVFSMQIL</sequence>
<organism evidence="2 3">
    <name type="scientific">Seminavis robusta</name>
    <dbReference type="NCBI Taxonomy" id="568900"/>
    <lineage>
        <taxon>Eukaryota</taxon>
        <taxon>Sar</taxon>
        <taxon>Stramenopiles</taxon>
        <taxon>Ochrophyta</taxon>
        <taxon>Bacillariophyta</taxon>
        <taxon>Bacillariophyceae</taxon>
        <taxon>Bacillariophycidae</taxon>
        <taxon>Naviculales</taxon>
        <taxon>Naviculaceae</taxon>
        <taxon>Seminavis</taxon>
    </lineage>
</organism>
<dbReference type="AlphaFoldDB" id="A0A9N8DJ34"/>
<dbReference type="InterPro" id="IPR000210">
    <property type="entry name" value="BTB/POZ_dom"/>
</dbReference>
<gene>
    <name evidence="2" type="ORF">SEMRO_88_G046340.1</name>
</gene>
<evidence type="ECO:0000313" key="2">
    <source>
        <dbReference type="EMBL" id="CAB9500614.1"/>
    </source>
</evidence>
<reference evidence="2" key="1">
    <citation type="submission" date="2020-06" db="EMBL/GenBank/DDBJ databases">
        <authorList>
            <consortium name="Plant Systems Biology data submission"/>
        </authorList>
    </citation>
    <scope>NUCLEOTIDE SEQUENCE</scope>
    <source>
        <strain evidence="2">D6</strain>
    </source>
</reference>
<keyword evidence="3" id="KW-1185">Reference proteome</keyword>
<evidence type="ECO:0000259" key="1">
    <source>
        <dbReference type="Pfam" id="PF00651"/>
    </source>
</evidence>
<name>A0A9N8DJ34_9STRA</name>
<dbReference type="OrthoDB" id="6359816at2759"/>
<dbReference type="CDD" id="cd18186">
    <property type="entry name" value="BTB_POZ_ZBTB_KLHL-like"/>
    <property type="match status" value="1"/>
</dbReference>
<feature type="domain" description="BTB" evidence="1">
    <location>
        <begin position="32"/>
        <end position="129"/>
    </location>
</feature>
<comment type="caution">
    <text evidence="2">The sequence shown here is derived from an EMBL/GenBank/DDBJ whole genome shotgun (WGS) entry which is preliminary data.</text>
</comment>
<dbReference type="SUPFAM" id="SSF54695">
    <property type="entry name" value="POZ domain"/>
    <property type="match status" value="1"/>
</dbReference>
<dbReference type="InterPro" id="IPR011333">
    <property type="entry name" value="SKP1/BTB/POZ_sf"/>
</dbReference>
<dbReference type="Pfam" id="PF00651">
    <property type="entry name" value="BTB"/>
    <property type="match status" value="1"/>
</dbReference>
<dbReference type="Proteomes" id="UP001153069">
    <property type="component" value="Unassembled WGS sequence"/>
</dbReference>
<dbReference type="EMBL" id="CAICTM010000087">
    <property type="protein sequence ID" value="CAB9500614.1"/>
    <property type="molecule type" value="Genomic_DNA"/>
</dbReference>
<evidence type="ECO:0000313" key="3">
    <source>
        <dbReference type="Proteomes" id="UP001153069"/>
    </source>
</evidence>